<dbReference type="GeneID" id="20641686"/>
<evidence type="ECO:0008006" key="4">
    <source>
        <dbReference type="Google" id="ProtNLM"/>
    </source>
</evidence>
<protein>
    <recommendedName>
        <fullName evidence="4">RxLR effector protein</fullName>
    </recommendedName>
</protein>
<reference evidence="2 3" key="1">
    <citation type="journal article" date="2006" name="Science">
        <title>Phytophthora genome sequences uncover evolutionary origins and mechanisms of pathogenesis.</title>
        <authorList>
            <person name="Tyler B.M."/>
            <person name="Tripathy S."/>
            <person name="Zhang X."/>
            <person name="Dehal P."/>
            <person name="Jiang R.H."/>
            <person name="Aerts A."/>
            <person name="Arredondo F.D."/>
            <person name="Baxter L."/>
            <person name="Bensasson D."/>
            <person name="Beynon J.L."/>
            <person name="Chapman J."/>
            <person name="Damasceno C.M."/>
            <person name="Dorrance A.E."/>
            <person name="Dou D."/>
            <person name="Dickerman A.W."/>
            <person name="Dubchak I.L."/>
            <person name="Garbelotto M."/>
            <person name="Gijzen M."/>
            <person name="Gordon S.G."/>
            <person name="Govers F."/>
            <person name="Grunwald N.J."/>
            <person name="Huang W."/>
            <person name="Ivors K.L."/>
            <person name="Jones R.W."/>
            <person name="Kamoun S."/>
            <person name="Krampis K."/>
            <person name="Lamour K.H."/>
            <person name="Lee M.K."/>
            <person name="McDonald W.H."/>
            <person name="Medina M."/>
            <person name="Meijer H.J."/>
            <person name="Nordberg E.K."/>
            <person name="Maclean D.J."/>
            <person name="Ospina-Giraldo M.D."/>
            <person name="Morris P.F."/>
            <person name="Phuntumart V."/>
            <person name="Putnam N.H."/>
            <person name="Rash S."/>
            <person name="Rose J.K."/>
            <person name="Sakihama Y."/>
            <person name="Salamov A.A."/>
            <person name="Savidor A."/>
            <person name="Scheuring C.F."/>
            <person name="Smith B.M."/>
            <person name="Sobral B.W."/>
            <person name="Terry A."/>
            <person name="Torto-Alalibo T.A."/>
            <person name="Win J."/>
            <person name="Xu Z."/>
            <person name="Zhang H."/>
            <person name="Grigoriev I.V."/>
            <person name="Rokhsar D.S."/>
            <person name="Boore J.L."/>
        </authorList>
    </citation>
    <scope>NUCLEOTIDE SEQUENCE [LARGE SCALE GENOMIC DNA]</scope>
    <source>
        <strain evidence="2 3">P6497</strain>
    </source>
</reference>
<evidence type="ECO:0000256" key="1">
    <source>
        <dbReference type="SAM" id="SignalP"/>
    </source>
</evidence>
<keyword evidence="3" id="KW-1185">Reference proteome</keyword>
<feature type="chain" id="PRO_5003472024" description="RxLR effector protein" evidence="1">
    <location>
        <begin position="24"/>
        <end position="234"/>
    </location>
</feature>
<sequence length="234" mass="25863">MRFLGAFLLAICLLSAVVGYASALAYYPDQTRISANLQRFNTGEKLNADIEDDSEKAYIPGLSPLAGAESKISPSAQNLANKLWLKWRTGPALVCTSERPPRSSTTTQGSSCGSTQVNRRQKFSGCCILTEQAFQLKNYKLVGATCEHSRFLQQKYDDSEIELVRISQALKQRPELESLGDNVQSFLFSAWIDQKLTPELVQSRLAIEKVLKTVRGLFANDKPDEALPIATKLG</sequence>
<dbReference type="RefSeq" id="XP_009523929.1">
    <property type="nucleotide sequence ID" value="XM_009525634.1"/>
</dbReference>
<feature type="signal peptide" evidence="1">
    <location>
        <begin position="1"/>
        <end position="23"/>
    </location>
</feature>
<name>G4ZAZ3_PHYSP</name>
<dbReference type="KEGG" id="psoj:PHYSODRAFT_299041"/>
<organism evidence="2 3">
    <name type="scientific">Phytophthora sojae (strain P6497)</name>
    <name type="common">Soybean stem and root rot agent</name>
    <name type="synonym">Phytophthora megasperma f. sp. glycines</name>
    <dbReference type="NCBI Taxonomy" id="1094619"/>
    <lineage>
        <taxon>Eukaryota</taxon>
        <taxon>Sar</taxon>
        <taxon>Stramenopiles</taxon>
        <taxon>Oomycota</taxon>
        <taxon>Peronosporomycetes</taxon>
        <taxon>Peronosporales</taxon>
        <taxon>Peronosporaceae</taxon>
        <taxon>Phytophthora</taxon>
    </lineage>
</organism>
<gene>
    <name evidence="2" type="ORF">PHYSODRAFT_299041</name>
</gene>
<dbReference type="EMBL" id="JH159153">
    <property type="protein sequence ID" value="EGZ21212.1"/>
    <property type="molecule type" value="Genomic_DNA"/>
</dbReference>
<dbReference type="InParanoid" id="G4ZAZ3"/>
<proteinExistence type="predicted"/>
<dbReference type="Proteomes" id="UP000002640">
    <property type="component" value="Unassembled WGS sequence"/>
</dbReference>
<evidence type="ECO:0000313" key="2">
    <source>
        <dbReference type="EMBL" id="EGZ21212.1"/>
    </source>
</evidence>
<keyword evidence="1" id="KW-0732">Signal</keyword>
<accession>G4ZAZ3</accession>
<evidence type="ECO:0000313" key="3">
    <source>
        <dbReference type="Proteomes" id="UP000002640"/>
    </source>
</evidence>
<dbReference type="AlphaFoldDB" id="G4ZAZ3"/>